<keyword evidence="1" id="KW-1133">Transmembrane helix</keyword>
<reference evidence="2 3" key="1">
    <citation type="submission" date="2017-11" db="EMBL/GenBank/DDBJ databases">
        <title>Isolation and Characterization of Family Methanocellaceae Species from Potential Methane Hydrate Area Offshore Southwestern Taiwan.</title>
        <authorList>
            <person name="Zhang W.-L."/>
            <person name="Chen W.-C."/>
            <person name="Lai M.-C."/>
            <person name="Chen S.-C."/>
        </authorList>
    </citation>
    <scope>NUCLEOTIDE SEQUENCE [LARGE SCALE GENOMIC DNA]</scope>
    <source>
        <strain evidence="2 3">CWC-04</strain>
    </source>
</reference>
<dbReference type="Proteomes" id="UP001320159">
    <property type="component" value="Unassembled WGS sequence"/>
</dbReference>
<gene>
    <name evidence="2" type="ORF">CUJ83_07590</name>
</gene>
<evidence type="ECO:0000313" key="3">
    <source>
        <dbReference type="Proteomes" id="UP001320159"/>
    </source>
</evidence>
<proteinExistence type="predicted"/>
<evidence type="ECO:0000313" key="2">
    <source>
        <dbReference type="EMBL" id="MCD1294859.1"/>
    </source>
</evidence>
<feature type="transmembrane region" description="Helical" evidence="1">
    <location>
        <begin position="292"/>
        <end position="310"/>
    </location>
</feature>
<protein>
    <submittedName>
        <fullName evidence="2">Uncharacterized protein</fullName>
    </submittedName>
</protein>
<sequence length="316" mass="34498">MKRIISVLLLLFIFAQFSAADARNDIAISCDIVIPSSFPVTKSSTTAYDSDMRAVDINDGNIQIQKQYNGAIYVAIPSATSGAALMSFYDQASGIFFRNNTMIIPLKSDNGEHVANLIMATEDLTNKGYGYYGRVTGIELDTKEKAIEYGGDNFSAWSALYLNCLPETVNFKVGYFNENKIMDAFHSGGKLSNVTDIELMVDISYSPAKDAYPISYALVSIKTDYSPDDNFSVYRYKEGNVIQLSSGKFINDTGGMIIYQAMSNEPGTIVLAGKKSTKEDGMSDTGANIADVLIFGTIISILIAFLALILKKMANK</sequence>
<evidence type="ECO:0000256" key="1">
    <source>
        <dbReference type="SAM" id="Phobius"/>
    </source>
</evidence>
<accession>A0AAP2RC84</accession>
<keyword evidence="1" id="KW-0472">Membrane</keyword>
<dbReference type="RefSeq" id="WP_230741694.1">
    <property type="nucleotide sequence ID" value="NZ_PGCK01000005.1"/>
</dbReference>
<keyword evidence="1" id="KW-0812">Transmembrane</keyword>
<comment type="caution">
    <text evidence="2">The sequence shown here is derived from an EMBL/GenBank/DDBJ whole genome shotgun (WGS) entry which is preliminary data.</text>
</comment>
<keyword evidence="3" id="KW-1185">Reference proteome</keyword>
<dbReference type="EMBL" id="PGCK01000005">
    <property type="protein sequence ID" value="MCD1294859.1"/>
    <property type="molecule type" value="Genomic_DNA"/>
</dbReference>
<dbReference type="AlphaFoldDB" id="A0AAP2RC84"/>
<organism evidence="2 3">
    <name type="scientific">Methanooceanicella nereidis</name>
    <dbReference type="NCBI Taxonomy" id="2052831"/>
    <lineage>
        <taxon>Archaea</taxon>
        <taxon>Methanobacteriati</taxon>
        <taxon>Methanobacteriota</taxon>
        <taxon>Stenosarchaea group</taxon>
        <taxon>Methanomicrobia</taxon>
        <taxon>Methanocellales</taxon>
        <taxon>Methanocellaceae</taxon>
        <taxon>Methanooceanicella</taxon>
    </lineage>
</organism>
<name>A0AAP2RC84_9EURY</name>